<comment type="caution">
    <text evidence="2">The sequence shown here is derived from an EMBL/GenBank/DDBJ whole genome shotgun (WGS) entry which is preliminary data.</text>
</comment>
<sequence>MTLTGVVEADAVVIGAGPAGAAFALNLAPLHRVLVLDRRDGPAVRIGESLAPAARRLLTDMGLWEAFLAEGHSPCHGGRSVWGGPLPVEADNLRDLDGPGWHLDRGRFDGWLRRVAASRGAALLVPAQPLSVTRNGDGWLLEVENAGRRFPVRTRLLVDAGGRGSPLAKRFGARRTVSDRLVCGWVHGRDAPGRQSGLTWIEAEPDGWWYSAPLPASRRVVAFHTDADLPAAADARDVGQLLRRLSGCNVLAGSLRACGFEPDGQGEGRGGFCAAHSSTLSPTSGDGWLAVGDAALGFDPLSSQGLFNALYTGLAAAEAADRHLSGDPGALPGYAASLAPIRDAYRAHLHAWYGLERRWQDRPFWSRRLTFPLSPPGRGSG</sequence>
<dbReference type="EMBL" id="JAENHM010000058">
    <property type="protein sequence ID" value="MBK1839766.1"/>
    <property type="molecule type" value="Genomic_DNA"/>
</dbReference>
<name>A0ABS1F8K7_9PROT</name>
<dbReference type="PANTHER" id="PTHR43747">
    <property type="entry name" value="FAD-BINDING PROTEIN"/>
    <property type="match status" value="1"/>
</dbReference>
<dbReference type="Proteomes" id="UP000652760">
    <property type="component" value="Unassembled WGS sequence"/>
</dbReference>
<evidence type="ECO:0000313" key="2">
    <source>
        <dbReference type="EMBL" id="MBK1839766.1"/>
    </source>
</evidence>
<dbReference type="Pfam" id="PF01494">
    <property type="entry name" value="FAD_binding_3"/>
    <property type="match status" value="1"/>
</dbReference>
<gene>
    <name evidence="2" type="ORF">JHL17_20375</name>
</gene>
<feature type="domain" description="FAD-binding" evidence="1">
    <location>
        <begin position="9"/>
        <end position="225"/>
    </location>
</feature>
<proteinExistence type="predicted"/>
<protein>
    <submittedName>
        <fullName evidence="2">Tryptophan 7-halogenase</fullName>
    </submittedName>
</protein>
<organism evidence="2 3">
    <name type="scientific">Azospirillum endophyticum</name>
    <dbReference type="NCBI Taxonomy" id="2800326"/>
    <lineage>
        <taxon>Bacteria</taxon>
        <taxon>Pseudomonadati</taxon>
        <taxon>Pseudomonadota</taxon>
        <taxon>Alphaproteobacteria</taxon>
        <taxon>Rhodospirillales</taxon>
        <taxon>Azospirillaceae</taxon>
        <taxon>Azospirillum</taxon>
    </lineage>
</organism>
<accession>A0ABS1F8K7</accession>
<dbReference type="SUPFAM" id="SSF51905">
    <property type="entry name" value="FAD/NAD(P)-binding domain"/>
    <property type="match status" value="1"/>
</dbReference>
<dbReference type="Gene3D" id="3.50.50.60">
    <property type="entry name" value="FAD/NAD(P)-binding domain"/>
    <property type="match status" value="1"/>
</dbReference>
<dbReference type="PANTHER" id="PTHR43747:SF1">
    <property type="entry name" value="SLR1998 PROTEIN"/>
    <property type="match status" value="1"/>
</dbReference>
<evidence type="ECO:0000259" key="1">
    <source>
        <dbReference type="Pfam" id="PF01494"/>
    </source>
</evidence>
<dbReference type="InterPro" id="IPR050816">
    <property type="entry name" value="Flavin-dep_Halogenase_NPB"/>
</dbReference>
<dbReference type="Gene3D" id="3.30.9.100">
    <property type="match status" value="1"/>
</dbReference>
<keyword evidence="3" id="KW-1185">Reference proteome</keyword>
<dbReference type="RefSeq" id="WP_200195827.1">
    <property type="nucleotide sequence ID" value="NZ_JAENHM010000058.1"/>
</dbReference>
<reference evidence="3" key="1">
    <citation type="submission" date="2021-01" db="EMBL/GenBank/DDBJ databases">
        <title>Genome public.</title>
        <authorList>
            <person name="Liu C."/>
            <person name="Sun Q."/>
        </authorList>
    </citation>
    <scope>NUCLEOTIDE SEQUENCE [LARGE SCALE GENOMIC DNA]</scope>
    <source>
        <strain evidence="3">YIM B02556</strain>
    </source>
</reference>
<evidence type="ECO:0000313" key="3">
    <source>
        <dbReference type="Proteomes" id="UP000652760"/>
    </source>
</evidence>
<dbReference type="InterPro" id="IPR002938">
    <property type="entry name" value="FAD-bd"/>
</dbReference>
<dbReference type="InterPro" id="IPR036188">
    <property type="entry name" value="FAD/NAD-bd_sf"/>
</dbReference>